<accession>A0A9J5XCB0</accession>
<comment type="caution">
    <text evidence="1">The sequence shown here is derived from an EMBL/GenBank/DDBJ whole genome shotgun (WGS) entry which is preliminary data.</text>
</comment>
<protein>
    <submittedName>
        <fullName evidence="1">Uncharacterized protein</fullName>
    </submittedName>
</protein>
<sequence>MIKSPVLHKEKDREFYYNVNFAKDESLNTLVSNKRLHLDEEIMGKIMEVPREGTRSVVGKLCSKQFVMECSKLPDKHRTNVQKKLIKGEYQLLFEFVNKDCDEDNDRLTLVIKSLSRQPPST</sequence>
<keyword evidence="2" id="KW-1185">Reference proteome</keyword>
<evidence type="ECO:0000313" key="1">
    <source>
        <dbReference type="EMBL" id="KAG5584878.1"/>
    </source>
</evidence>
<proteinExistence type="predicted"/>
<organism evidence="1 2">
    <name type="scientific">Solanum commersonii</name>
    <name type="common">Commerson's wild potato</name>
    <name type="synonym">Commerson's nightshade</name>
    <dbReference type="NCBI Taxonomy" id="4109"/>
    <lineage>
        <taxon>Eukaryota</taxon>
        <taxon>Viridiplantae</taxon>
        <taxon>Streptophyta</taxon>
        <taxon>Embryophyta</taxon>
        <taxon>Tracheophyta</taxon>
        <taxon>Spermatophyta</taxon>
        <taxon>Magnoliopsida</taxon>
        <taxon>eudicotyledons</taxon>
        <taxon>Gunneridae</taxon>
        <taxon>Pentapetalae</taxon>
        <taxon>asterids</taxon>
        <taxon>lamiids</taxon>
        <taxon>Solanales</taxon>
        <taxon>Solanaceae</taxon>
        <taxon>Solanoideae</taxon>
        <taxon>Solaneae</taxon>
        <taxon>Solanum</taxon>
    </lineage>
</organism>
<dbReference type="OrthoDB" id="1303972at2759"/>
<gene>
    <name evidence="1" type="ORF">H5410_045312</name>
</gene>
<dbReference type="Proteomes" id="UP000824120">
    <property type="component" value="Chromosome 9"/>
</dbReference>
<dbReference type="EMBL" id="JACXVP010000009">
    <property type="protein sequence ID" value="KAG5584878.1"/>
    <property type="molecule type" value="Genomic_DNA"/>
</dbReference>
<name>A0A9J5XCB0_SOLCO</name>
<reference evidence="1 2" key="1">
    <citation type="submission" date="2020-09" db="EMBL/GenBank/DDBJ databases">
        <title>De no assembly of potato wild relative species, Solanum commersonii.</title>
        <authorList>
            <person name="Cho K."/>
        </authorList>
    </citation>
    <scope>NUCLEOTIDE SEQUENCE [LARGE SCALE GENOMIC DNA]</scope>
    <source>
        <strain evidence="1">LZ3.2</strain>
        <tissue evidence="1">Leaf</tissue>
    </source>
</reference>
<evidence type="ECO:0000313" key="2">
    <source>
        <dbReference type="Proteomes" id="UP000824120"/>
    </source>
</evidence>
<dbReference type="AlphaFoldDB" id="A0A9J5XCB0"/>